<feature type="non-terminal residue" evidence="1">
    <location>
        <position position="67"/>
    </location>
</feature>
<gene>
    <name evidence="1" type="ORF">L9F63_026882</name>
</gene>
<keyword evidence="2" id="KW-1185">Reference proteome</keyword>
<evidence type="ECO:0000313" key="2">
    <source>
        <dbReference type="Proteomes" id="UP001233999"/>
    </source>
</evidence>
<organism evidence="1 2">
    <name type="scientific">Diploptera punctata</name>
    <name type="common">Pacific beetle cockroach</name>
    <dbReference type="NCBI Taxonomy" id="6984"/>
    <lineage>
        <taxon>Eukaryota</taxon>
        <taxon>Metazoa</taxon>
        <taxon>Ecdysozoa</taxon>
        <taxon>Arthropoda</taxon>
        <taxon>Hexapoda</taxon>
        <taxon>Insecta</taxon>
        <taxon>Pterygota</taxon>
        <taxon>Neoptera</taxon>
        <taxon>Polyneoptera</taxon>
        <taxon>Dictyoptera</taxon>
        <taxon>Blattodea</taxon>
        <taxon>Blaberoidea</taxon>
        <taxon>Blaberidae</taxon>
        <taxon>Diplopterinae</taxon>
        <taxon>Diploptera</taxon>
    </lineage>
</organism>
<feature type="non-terminal residue" evidence="1">
    <location>
        <position position="1"/>
    </location>
</feature>
<evidence type="ECO:0000313" key="1">
    <source>
        <dbReference type="EMBL" id="KAJ9598012.1"/>
    </source>
</evidence>
<dbReference type="EMBL" id="JASPKZ010001494">
    <property type="protein sequence ID" value="KAJ9598012.1"/>
    <property type="molecule type" value="Genomic_DNA"/>
</dbReference>
<reference evidence="1" key="1">
    <citation type="journal article" date="2023" name="IScience">
        <title>Live-bearing cockroach genome reveals convergent evolutionary mechanisms linked to viviparity in insects and beyond.</title>
        <authorList>
            <person name="Fouks B."/>
            <person name="Harrison M.C."/>
            <person name="Mikhailova A.A."/>
            <person name="Marchal E."/>
            <person name="English S."/>
            <person name="Carruthers M."/>
            <person name="Jennings E.C."/>
            <person name="Chiamaka E.L."/>
            <person name="Frigard R.A."/>
            <person name="Pippel M."/>
            <person name="Attardo G.M."/>
            <person name="Benoit J.B."/>
            <person name="Bornberg-Bauer E."/>
            <person name="Tobe S.S."/>
        </authorList>
    </citation>
    <scope>NUCLEOTIDE SEQUENCE</scope>
    <source>
        <strain evidence="1">Stay&amp;Tobe</strain>
    </source>
</reference>
<name>A0AAD8AFE1_DIPPU</name>
<proteinExistence type="predicted"/>
<reference evidence="1" key="2">
    <citation type="submission" date="2023-05" db="EMBL/GenBank/DDBJ databases">
        <authorList>
            <person name="Fouks B."/>
        </authorList>
    </citation>
    <scope>NUCLEOTIDE SEQUENCE</scope>
    <source>
        <strain evidence="1">Stay&amp;Tobe</strain>
        <tissue evidence="1">Testes</tissue>
    </source>
</reference>
<sequence>NAVNYVAINMSWTPEHFSFENCWSQLNRHYTELFHKFSPISSNFSSELIHMNNIWTAGKNENGSCLQ</sequence>
<accession>A0AAD8AFE1</accession>
<protein>
    <submittedName>
        <fullName evidence="1">Uncharacterized protein</fullName>
    </submittedName>
</protein>
<comment type="caution">
    <text evidence="1">The sequence shown here is derived from an EMBL/GenBank/DDBJ whole genome shotgun (WGS) entry which is preliminary data.</text>
</comment>
<dbReference type="Proteomes" id="UP001233999">
    <property type="component" value="Unassembled WGS sequence"/>
</dbReference>
<dbReference type="AlphaFoldDB" id="A0AAD8AFE1"/>